<protein>
    <recommendedName>
        <fullName evidence="1">PH domain-containing protein</fullName>
    </recommendedName>
</protein>
<gene>
    <name evidence="2" type="ORF">GCM10025881_15740</name>
</gene>
<evidence type="ECO:0000259" key="1">
    <source>
        <dbReference type="PROSITE" id="PS50003"/>
    </source>
</evidence>
<feature type="domain" description="PH" evidence="1">
    <location>
        <begin position="1"/>
        <end position="22"/>
    </location>
</feature>
<name>A0ABQ6K6Z6_9MICO</name>
<proteinExistence type="predicted"/>
<dbReference type="InterPro" id="IPR001849">
    <property type="entry name" value="PH_domain"/>
</dbReference>
<dbReference type="EMBL" id="BSVB01000001">
    <property type="protein sequence ID" value="GMA94750.1"/>
    <property type="molecule type" value="Genomic_DNA"/>
</dbReference>
<accession>A0ABQ6K6Z6</accession>
<evidence type="ECO:0000313" key="3">
    <source>
        <dbReference type="Proteomes" id="UP001157034"/>
    </source>
</evidence>
<organism evidence="2 3">
    <name type="scientific">Pseudolysinimonas kribbensis</name>
    <dbReference type="NCBI Taxonomy" id="433641"/>
    <lineage>
        <taxon>Bacteria</taxon>
        <taxon>Bacillati</taxon>
        <taxon>Actinomycetota</taxon>
        <taxon>Actinomycetes</taxon>
        <taxon>Micrococcales</taxon>
        <taxon>Microbacteriaceae</taxon>
        <taxon>Pseudolysinimonas</taxon>
    </lineage>
</organism>
<sequence length="95" mass="10819">MFEGMSSAEFDAWLSALPSATYVAGSSDERVDRAELQAFRELRVLERELSRLETVQRIESTHNGELQDGMNRRRAAAEVEIDQLRKFLTSAGWDI</sequence>
<dbReference type="PROSITE" id="PS50003">
    <property type="entry name" value="PH_DOMAIN"/>
    <property type="match status" value="1"/>
</dbReference>
<dbReference type="Proteomes" id="UP001157034">
    <property type="component" value="Unassembled WGS sequence"/>
</dbReference>
<reference evidence="3" key="1">
    <citation type="journal article" date="2019" name="Int. J. Syst. Evol. Microbiol.">
        <title>The Global Catalogue of Microorganisms (GCM) 10K type strain sequencing project: providing services to taxonomists for standard genome sequencing and annotation.</title>
        <authorList>
            <consortium name="The Broad Institute Genomics Platform"/>
            <consortium name="The Broad Institute Genome Sequencing Center for Infectious Disease"/>
            <person name="Wu L."/>
            <person name="Ma J."/>
        </authorList>
    </citation>
    <scope>NUCLEOTIDE SEQUENCE [LARGE SCALE GENOMIC DNA]</scope>
    <source>
        <strain evidence="3">NBRC 108894</strain>
    </source>
</reference>
<keyword evidence="3" id="KW-1185">Reference proteome</keyword>
<comment type="caution">
    <text evidence="2">The sequence shown here is derived from an EMBL/GenBank/DDBJ whole genome shotgun (WGS) entry which is preliminary data.</text>
</comment>
<evidence type="ECO:0000313" key="2">
    <source>
        <dbReference type="EMBL" id="GMA94750.1"/>
    </source>
</evidence>